<dbReference type="PRINTS" id="PR00237">
    <property type="entry name" value="GPCRRHODOPSN"/>
</dbReference>
<dbReference type="GO" id="GO:0005886">
    <property type="term" value="C:plasma membrane"/>
    <property type="evidence" value="ECO:0007669"/>
    <property type="project" value="TreeGrafter"/>
</dbReference>
<evidence type="ECO:0000256" key="7">
    <source>
        <dbReference type="ARBA" id="ARBA00023224"/>
    </source>
</evidence>
<dbReference type="SMART" id="SM01381">
    <property type="entry name" value="7TM_GPCR_Srsx"/>
    <property type="match status" value="1"/>
</dbReference>
<reference evidence="11" key="4">
    <citation type="submission" date="2025-08" db="UniProtKB">
        <authorList>
            <consortium name="Ensembl"/>
        </authorList>
    </citation>
    <scope>IDENTIFICATION</scope>
</reference>
<evidence type="ECO:0000313" key="11">
    <source>
        <dbReference type="Ensembl" id="ENSCMIP00000047795.1"/>
    </source>
</evidence>
<keyword evidence="4 8" id="KW-0297">G-protein coupled receptor</keyword>
<evidence type="ECO:0000256" key="8">
    <source>
        <dbReference type="RuleBase" id="RU000688"/>
    </source>
</evidence>
<evidence type="ECO:0000256" key="2">
    <source>
        <dbReference type="ARBA" id="ARBA00022692"/>
    </source>
</evidence>
<dbReference type="PROSITE" id="PS50262">
    <property type="entry name" value="G_PROTEIN_RECEP_F1_2"/>
    <property type="match status" value="1"/>
</dbReference>
<evidence type="ECO:0000256" key="3">
    <source>
        <dbReference type="ARBA" id="ARBA00022989"/>
    </source>
</evidence>
<dbReference type="AlphaFoldDB" id="A0A4W3KIV6"/>
<dbReference type="GeneTree" id="ENSGT00940000162008"/>
<evidence type="ECO:0000256" key="6">
    <source>
        <dbReference type="ARBA" id="ARBA00023170"/>
    </source>
</evidence>
<name>A0A4W3KIV6_CALMI</name>
<proteinExistence type="inferred from homology"/>
<protein>
    <recommendedName>
        <fullName evidence="10">G-protein coupled receptors family 1 profile domain-containing protein</fullName>
    </recommendedName>
</protein>
<feature type="transmembrane region" description="Helical" evidence="9">
    <location>
        <begin position="145"/>
        <end position="165"/>
    </location>
</feature>
<dbReference type="Proteomes" id="UP000314986">
    <property type="component" value="Unassembled WGS sequence"/>
</dbReference>
<dbReference type="PANTHER" id="PTHR24235">
    <property type="entry name" value="NEUROPEPTIDE Y RECEPTOR"/>
    <property type="match status" value="1"/>
</dbReference>
<comment type="similarity">
    <text evidence="8">Belongs to the G-protein coupled receptor 1 family.</text>
</comment>
<evidence type="ECO:0000256" key="4">
    <source>
        <dbReference type="ARBA" id="ARBA00023040"/>
    </source>
</evidence>
<reference evidence="11" key="5">
    <citation type="submission" date="2025-09" db="UniProtKB">
        <authorList>
            <consortium name="Ensembl"/>
        </authorList>
    </citation>
    <scope>IDENTIFICATION</scope>
</reference>
<keyword evidence="5 9" id="KW-0472">Membrane</keyword>
<keyword evidence="12" id="KW-1185">Reference proteome</keyword>
<dbReference type="SUPFAM" id="SSF81321">
    <property type="entry name" value="Family A G protein-coupled receptor-like"/>
    <property type="match status" value="1"/>
</dbReference>
<dbReference type="PANTHER" id="PTHR24235:SF19">
    <property type="entry name" value="PROLACTIN RELEASING PEPTIDE RECEPTOR-LIKE"/>
    <property type="match status" value="1"/>
</dbReference>
<evidence type="ECO:0000256" key="9">
    <source>
        <dbReference type="SAM" id="Phobius"/>
    </source>
</evidence>
<reference evidence="12" key="1">
    <citation type="journal article" date="2006" name="Science">
        <title>Ancient noncoding elements conserved in the human genome.</title>
        <authorList>
            <person name="Venkatesh B."/>
            <person name="Kirkness E.F."/>
            <person name="Loh Y.H."/>
            <person name="Halpern A.L."/>
            <person name="Lee A.P."/>
            <person name="Johnson J."/>
            <person name="Dandona N."/>
            <person name="Viswanathan L.D."/>
            <person name="Tay A."/>
            <person name="Venter J.C."/>
            <person name="Strausberg R.L."/>
            <person name="Brenner S."/>
        </authorList>
    </citation>
    <scope>NUCLEOTIDE SEQUENCE [LARGE SCALE GENOMIC DNA]</scope>
</reference>
<evidence type="ECO:0000259" key="10">
    <source>
        <dbReference type="PROSITE" id="PS50262"/>
    </source>
</evidence>
<reference evidence="12" key="3">
    <citation type="journal article" date="2014" name="Nature">
        <title>Elephant shark genome provides unique insights into gnathostome evolution.</title>
        <authorList>
            <consortium name="International Elephant Shark Genome Sequencing Consortium"/>
            <person name="Venkatesh B."/>
            <person name="Lee A.P."/>
            <person name="Ravi V."/>
            <person name="Maurya A.K."/>
            <person name="Lian M.M."/>
            <person name="Swann J.B."/>
            <person name="Ohta Y."/>
            <person name="Flajnik M.F."/>
            <person name="Sutoh Y."/>
            <person name="Kasahara M."/>
            <person name="Hoon S."/>
            <person name="Gangu V."/>
            <person name="Roy S.W."/>
            <person name="Irimia M."/>
            <person name="Korzh V."/>
            <person name="Kondrychyn I."/>
            <person name="Lim Z.W."/>
            <person name="Tay B.H."/>
            <person name="Tohari S."/>
            <person name="Kong K.W."/>
            <person name="Ho S."/>
            <person name="Lorente-Galdos B."/>
            <person name="Quilez J."/>
            <person name="Marques-Bonet T."/>
            <person name="Raney B.J."/>
            <person name="Ingham P.W."/>
            <person name="Tay A."/>
            <person name="Hillier L.W."/>
            <person name="Minx P."/>
            <person name="Boehm T."/>
            <person name="Wilson R.K."/>
            <person name="Brenner S."/>
            <person name="Warren W.C."/>
        </authorList>
    </citation>
    <scope>NUCLEOTIDE SEQUENCE [LARGE SCALE GENOMIC DNA]</scope>
</reference>
<comment type="subcellular location">
    <subcellularLocation>
        <location evidence="1">Membrane</location>
        <topology evidence="1">Multi-pass membrane protein</topology>
    </subcellularLocation>
</comment>
<evidence type="ECO:0000313" key="12">
    <source>
        <dbReference type="Proteomes" id="UP000314986"/>
    </source>
</evidence>
<feature type="transmembrane region" description="Helical" evidence="9">
    <location>
        <begin position="246"/>
        <end position="264"/>
    </location>
</feature>
<keyword evidence="7 8" id="KW-0807">Transducer</keyword>
<sequence length="330" mass="37318">HTGKHDITGGASRCLGPSFVGLELLNRLKPLFLLLYAVLVVVACVGNSLLVLLISTTKKLHNTTNFLIGNLAASDLVMCLLCVPLTVSYAFERRGWLFGVFMCHFVTLMQAASVFVSVLSLTAIAVDRYVVVIYPVHRRIRPRSCAYVVVLIWLLSLAISAPASLHTRYLDLNRTGHDMIVCEEFWNDLERLRLLYSCSVLLLFYMLPLCTVSISYCAIGRHLRKRRVPGAAVCGQERWSSRKRKTFRRLTISILAFALCWMPLQTVNLIRDIDLDFTIMGKRYTNVIQICCHLVAMSSACYNPFIYASLHHKLRLRITCTMGLVNQDNI</sequence>
<keyword evidence="2 8" id="KW-0812">Transmembrane</keyword>
<keyword evidence="3 9" id="KW-1133">Transmembrane helix</keyword>
<feature type="domain" description="G-protein coupled receptors family 1 profile" evidence="10">
    <location>
        <begin position="46"/>
        <end position="307"/>
    </location>
</feature>
<dbReference type="Gene3D" id="1.20.1070.10">
    <property type="entry name" value="Rhodopsin 7-helix transmembrane proteins"/>
    <property type="match status" value="1"/>
</dbReference>
<feature type="transmembrane region" description="Helical" evidence="9">
    <location>
        <begin position="194"/>
        <end position="219"/>
    </location>
</feature>
<reference evidence="12" key="2">
    <citation type="journal article" date="2007" name="PLoS Biol.">
        <title>Survey sequencing and comparative analysis of the elephant shark (Callorhinchus milii) genome.</title>
        <authorList>
            <person name="Venkatesh B."/>
            <person name="Kirkness E.F."/>
            <person name="Loh Y.H."/>
            <person name="Halpern A.L."/>
            <person name="Lee A.P."/>
            <person name="Johnson J."/>
            <person name="Dandona N."/>
            <person name="Viswanathan L.D."/>
            <person name="Tay A."/>
            <person name="Venter J.C."/>
            <person name="Strausberg R.L."/>
            <person name="Brenner S."/>
        </authorList>
    </citation>
    <scope>NUCLEOTIDE SEQUENCE [LARGE SCALE GENOMIC DNA]</scope>
</reference>
<keyword evidence="6 8" id="KW-0675">Receptor</keyword>
<evidence type="ECO:0000256" key="5">
    <source>
        <dbReference type="ARBA" id="ARBA00023136"/>
    </source>
</evidence>
<dbReference type="GO" id="GO:0043005">
    <property type="term" value="C:neuron projection"/>
    <property type="evidence" value="ECO:0007669"/>
    <property type="project" value="TreeGrafter"/>
</dbReference>
<dbReference type="InterPro" id="IPR000276">
    <property type="entry name" value="GPCR_Rhodpsn"/>
</dbReference>
<organism evidence="11 12">
    <name type="scientific">Callorhinchus milii</name>
    <name type="common">Ghost shark</name>
    <dbReference type="NCBI Taxonomy" id="7868"/>
    <lineage>
        <taxon>Eukaryota</taxon>
        <taxon>Metazoa</taxon>
        <taxon>Chordata</taxon>
        <taxon>Craniata</taxon>
        <taxon>Vertebrata</taxon>
        <taxon>Chondrichthyes</taxon>
        <taxon>Holocephali</taxon>
        <taxon>Chimaeriformes</taxon>
        <taxon>Callorhinchidae</taxon>
        <taxon>Callorhinchus</taxon>
    </lineage>
</organism>
<feature type="transmembrane region" description="Helical" evidence="9">
    <location>
        <begin position="97"/>
        <end position="124"/>
    </location>
</feature>
<accession>A0A4W3KIV6</accession>
<evidence type="ECO:0000256" key="1">
    <source>
        <dbReference type="ARBA" id="ARBA00004141"/>
    </source>
</evidence>
<dbReference type="PRINTS" id="PR01018">
    <property type="entry name" value="PRPRECEPTOR"/>
</dbReference>
<dbReference type="GO" id="GO:0004983">
    <property type="term" value="F:neuropeptide Y receptor activity"/>
    <property type="evidence" value="ECO:0007669"/>
    <property type="project" value="InterPro"/>
</dbReference>
<dbReference type="InterPro" id="IPR001402">
    <property type="entry name" value="Prolrel_pep_rcpt"/>
</dbReference>
<feature type="transmembrane region" description="Helical" evidence="9">
    <location>
        <begin position="31"/>
        <end position="54"/>
    </location>
</feature>
<feature type="transmembrane region" description="Helical" evidence="9">
    <location>
        <begin position="284"/>
        <end position="307"/>
    </location>
</feature>
<dbReference type="GO" id="GO:0042923">
    <property type="term" value="F:neuropeptide binding"/>
    <property type="evidence" value="ECO:0007669"/>
    <property type="project" value="TreeGrafter"/>
</dbReference>
<feature type="transmembrane region" description="Helical" evidence="9">
    <location>
        <begin position="66"/>
        <end position="91"/>
    </location>
</feature>
<dbReference type="Pfam" id="PF00001">
    <property type="entry name" value="7tm_1"/>
    <property type="match status" value="1"/>
</dbReference>
<dbReference type="InterPro" id="IPR017452">
    <property type="entry name" value="GPCR_Rhodpsn_7TM"/>
</dbReference>
<dbReference type="Ensembl" id="ENSCMIT00000048469.1">
    <property type="protein sequence ID" value="ENSCMIP00000047795.1"/>
    <property type="gene ID" value="ENSCMIG00000019558.1"/>
</dbReference>
<dbReference type="PROSITE" id="PS00237">
    <property type="entry name" value="G_PROTEIN_RECEP_F1_1"/>
    <property type="match status" value="1"/>
</dbReference>